<dbReference type="HOGENOM" id="CLU_2786543_0_0_9"/>
<proteinExistence type="predicted"/>
<protein>
    <submittedName>
        <fullName evidence="1">Uncharacterized protein</fullName>
    </submittedName>
</protein>
<evidence type="ECO:0000313" key="1">
    <source>
        <dbReference type="EMBL" id="EEG31693.1"/>
    </source>
</evidence>
<name>C0EA74_9FIRM</name>
<evidence type="ECO:0000313" key="2">
    <source>
        <dbReference type="Proteomes" id="UP000003340"/>
    </source>
</evidence>
<gene>
    <name evidence="1" type="ORF">CLOSTMETH_00728</name>
</gene>
<comment type="caution">
    <text evidence="1">The sequence shown here is derived from an EMBL/GenBank/DDBJ whole genome shotgun (WGS) entry which is preliminary data.</text>
</comment>
<keyword evidence="2" id="KW-1185">Reference proteome</keyword>
<dbReference type="Proteomes" id="UP000003340">
    <property type="component" value="Unassembled WGS sequence"/>
</dbReference>
<dbReference type="AlphaFoldDB" id="C0EA74"/>
<organism evidence="1 2">
    <name type="scientific">[Clostridium] methylpentosum DSM 5476</name>
    <dbReference type="NCBI Taxonomy" id="537013"/>
    <lineage>
        <taxon>Bacteria</taxon>
        <taxon>Bacillati</taxon>
        <taxon>Bacillota</taxon>
        <taxon>Clostridia</taxon>
        <taxon>Eubacteriales</taxon>
        <taxon>Oscillospiraceae</taxon>
        <taxon>Oscillospiraceae incertae sedis</taxon>
    </lineage>
</organism>
<reference evidence="1 2" key="1">
    <citation type="submission" date="2009-01" db="EMBL/GenBank/DDBJ databases">
        <authorList>
            <person name="Fulton L."/>
            <person name="Clifton S."/>
            <person name="Fulton B."/>
            <person name="Xu J."/>
            <person name="Minx P."/>
            <person name="Pepin K.H."/>
            <person name="Johnson M."/>
            <person name="Bhonagiri V."/>
            <person name="Nash W.E."/>
            <person name="Mardis E.R."/>
            <person name="Wilson R.K."/>
        </authorList>
    </citation>
    <scope>NUCLEOTIDE SEQUENCE [LARGE SCALE GENOMIC DNA]</scope>
    <source>
        <strain evidence="1 2">DSM 5476</strain>
    </source>
</reference>
<accession>C0EA74</accession>
<dbReference type="InterPro" id="IPR011256">
    <property type="entry name" value="Reg_factor_effector_dom_sf"/>
</dbReference>
<sequence length="68" mass="8037">MNYITYSGKGYPSGEDFQEVCNSLFSLSYTIKFKIARLKGFDYKVNPLEVNWFLKMKKDSRWSGCRCF</sequence>
<dbReference type="Gene3D" id="3.20.80.10">
    <property type="entry name" value="Regulatory factor, effector binding domain"/>
    <property type="match status" value="1"/>
</dbReference>
<reference evidence="1 2" key="2">
    <citation type="submission" date="2009-02" db="EMBL/GenBank/DDBJ databases">
        <title>Draft genome sequence of Clostridium methylpentosum (DSM 5476).</title>
        <authorList>
            <person name="Sudarsanam P."/>
            <person name="Ley R."/>
            <person name="Guruge J."/>
            <person name="Turnbaugh P.J."/>
            <person name="Mahowald M."/>
            <person name="Liep D."/>
            <person name="Gordon J."/>
        </authorList>
    </citation>
    <scope>NUCLEOTIDE SEQUENCE [LARGE SCALE GENOMIC DNA]</scope>
    <source>
        <strain evidence="1 2">DSM 5476</strain>
    </source>
</reference>
<dbReference type="EMBL" id="ACEC01000026">
    <property type="protein sequence ID" value="EEG31693.1"/>
    <property type="molecule type" value="Genomic_DNA"/>
</dbReference>